<dbReference type="RefSeq" id="WP_226589105.1">
    <property type="nucleotide sequence ID" value="NZ_BLAY01000148.1"/>
</dbReference>
<proteinExistence type="predicted"/>
<organism evidence="1 2">
    <name type="scientific">Microseira wollei NIES-4236</name>
    <dbReference type="NCBI Taxonomy" id="2530354"/>
    <lineage>
        <taxon>Bacteria</taxon>
        <taxon>Bacillati</taxon>
        <taxon>Cyanobacteriota</taxon>
        <taxon>Cyanophyceae</taxon>
        <taxon>Oscillatoriophycideae</taxon>
        <taxon>Aerosakkonematales</taxon>
        <taxon>Aerosakkonemataceae</taxon>
        <taxon>Microseira</taxon>
    </lineage>
</organism>
<reference evidence="1" key="1">
    <citation type="submission" date="2019-10" db="EMBL/GenBank/DDBJ databases">
        <title>Draft genome sequece of Microseira wollei NIES-4236.</title>
        <authorList>
            <person name="Yamaguchi H."/>
            <person name="Suzuki S."/>
            <person name="Kawachi M."/>
        </authorList>
    </citation>
    <scope>NUCLEOTIDE SEQUENCE</scope>
    <source>
        <strain evidence="1">NIES-4236</strain>
    </source>
</reference>
<sequence length="170" mass="19371">MNAIEPTQVQVCRNVMETLVSQEIDAQLLLLPARVAQSVNKIDVMTYAMNRLPALYASSQKGWQYQMSRAQKQYGQQILLAVRQAIIAVQRDPLRRVIPLQSHGDVQSQAAQVALDKLKELLQNEQLSWSNLVVIVEQSLIKASRGEMNSKSPRFLARSIDMWDRHGYLR</sequence>
<keyword evidence="2" id="KW-1185">Reference proteome</keyword>
<evidence type="ECO:0000313" key="1">
    <source>
        <dbReference type="EMBL" id="GET42092.1"/>
    </source>
</evidence>
<accession>A0AAV3XGM6</accession>
<name>A0AAV3XGM6_9CYAN</name>
<comment type="caution">
    <text evidence="1">The sequence shown here is derived from an EMBL/GenBank/DDBJ whole genome shotgun (WGS) entry which is preliminary data.</text>
</comment>
<dbReference type="InterPro" id="IPR019657">
    <property type="entry name" value="ComFB"/>
</dbReference>
<dbReference type="AlphaFoldDB" id="A0AAV3XGM6"/>
<gene>
    <name evidence="1" type="ORF">MiSe_69060</name>
</gene>
<dbReference type="EMBL" id="BLAY01000148">
    <property type="protein sequence ID" value="GET42092.1"/>
    <property type="molecule type" value="Genomic_DNA"/>
</dbReference>
<protein>
    <submittedName>
        <fullName evidence="1">Late competence development protein ComFB</fullName>
    </submittedName>
</protein>
<evidence type="ECO:0000313" key="2">
    <source>
        <dbReference type="Proteomes" id="UP001050975"/>
    </source>
</evidence>
<dbReference type="Pfam" id="PF10719">
    <property type="entry name" value="ComFB"/>
    <property type="match status" value="1"/>
</dbReference>
<dbReference type="Proteomes" id="UP001050975">
    <property type="component" value="Unassembled WGS sequence"/>
</dbReference>